<feature type="domain" description="Putative DNA-binding" evidence="1">
    <location>
        <begin position="4"/>
        <end position="93"/>
    </location>
</feature>
<dbReference type="GO" id="GO:0003677">
    <property type="term" value="F:DNA binding"/>
    <property type="evidence" value="ECO:0007669"/>
    <property type="project" value="UniProtKB-KW"/>
</dbReference>
<gene>
    <name evidence="2" type="ORF">SAMN04488138_101149</name>
</gene>
<dbReference type="AlphaFoldDB" id="A0A1I3MTY8"/>
<evidence type="ECO:0000313" key="3">
    <source>
        <dbReference type="Proteomes" id="UP000183299"/>
    </source>
</evidence>
<dbReference type="Proteomes" id="UP000183299">
    <property type="component" value="Unassembled WGS sequence"/>
</dbReference>
<protein>
    <submittedName>
        <fullName evidence="2">Putative DNA-binding domain-containing protein</fullName>
    </submittedName>
</protein>
<accession>A0A1I3MTY8</accession>
<evidence type="ECO:0000259" key="1">
    <source>
        <dbReference type="Pfam" id="PF09836"/>
    </source>
</evidence>
<organism evidence="2 3">
    <name type="scientific">Celeribacter halophilus</name>
    <dbReference type="NCBI Taxonomy" id="576117"/>
    <lineage>
        <taxon>Bacteria</taxon>
        <taxon>Pseudomonadati</taxon>
        <taxon>Pseudomonadota</taxon>
        <taxon>Alphaproteobacteria</taxon>
        <taxon>Rhodobacterales</taxon>
        <taxon>Roseobacteraceae</taxon>
        <taxon>Celeribacter</taxon>
    </lineage>
</organism>
<dbReference type="RefSeq" id="WP_066603121.1">
    <property type="nucleotide sequence ID" value="NZ_FORY01000001.1"/>
</dbReference>
<keyword evidence="3" id="KW-1185">Reference proteome</keyword>
<reference evidence="2" key="1">
    <citation type="submission" date="2016-10" db="EMBL/GenBank/DDBJ databases">
        <authorList>
            <person name="de Groot N.N."/>
        </authorList>
    </citation>
    <scope>NUCLEOTIDE SEQUENCE [LARGE SCALE GENOMIC DNA]</scope>
    <source>
        <strain evidence="2">CGMCC 1.8891</strain>
    </source>
</reference>
<dbReference type="InterPro" id="IPR044922">
    <property type="entry name" value="DUF2063_N_sf"/>
</dbReference>
<dbReference type="STRING" id="576117.SAMN04488138_101149"/>
<keyword evidence="2" id="KW-0238">DNA-binding</keyword>
<dbReference type="EMBL" id="FORY01000001">
    <property type="protein sequence ID" value="SFJ00419.1"/>
    <property type="molecule type" value="Genomic_DNA"/>
</dbReference>
<dbReference type="GeneID" id="98663623"/>
<proteinExistence type="predicted"/>
<name>A0A1I3MTY8_9RHOB</name>
<dbReference type="Gene3D" id="1.10.150.690">
    <property type="entry name" value="DUF2063"/>
    <property type="match status" value="1"/>
</dbReference>
<dbReference type="Pfam" id="PF09836">
    <property type="entry name" value="DUF2063"/>
    <property type="match status" value="1"/>
</dbReference>
<sequence length="240" mass="25625">MREQEFLRAALTPDAPVPAGLVTPTGQPAERRFNVYRNNIVVSLKDALSAAFPAIQTLVGDAFFAAMAGKYIRAHPPKSPILPLYGADFPQFIARFEPAGNLPYLADVAHLEVSLRNSYHAADSRPVPPAELSDPLLFTRKVVLAPTVFWLASRYPVTQLHGFASGGEKPAGGGEDVLITRPEFDPLATAFPTGTIAVLEALRDGIALGEAAELAPKTLDLTKFLGTLLSGGAIIDIQEV</sequence>
<dbReference type="InterPro" id="IPR018640">
    <property type="entry name" value="DUF2063"/>
</dbReference>
<evidence type="ECO:0000313" key="2">
    <source>
        <dbReference type="EMBL" id="SFJ00419.1"/>
    </source>
</evidence>